<dbReference type="Proteomes" id="UP000251891">
    <property type="component" value="Unassembled WGS sequence"/>
</dbReference>
<dbReference type="AlphaFoldDB" id="A0A365HDM5"/>
<comment type="caution">
    <text evidence="2">The sequence shown here is derived from an EMBL/GenBank/DDBJ whole genome shotgun (WGS) entry which is preliminary data.</text>
</comment>
<organism evidence="2 3">
    <name type="scientific">Actinomadura craniellae</name>
    <dbReference type="NCBI Taxonomy" id="2231787"/>
    <lineage>
        <taxon>Bacteria</taxon>
        <taxon>Bacillati</taxon>
        <taxon>Actinomycetota</taxon>
        <taxon>Actinomycetes</taxon>
        <taxon>Streptosporangiales</taxon>
        <taxon>Thermomonosporaceae</taxon>
        <taxon>Actinomadura</taxon>
    </lineage>
</organism>
<dbReference type="RefSeq" id="WP_111863187.1">
    <property type="nucleotide sequence ID" value="NZ_QLYX01000001.1"/>
</dbReference>
<protein>
    <recommendedName>
        <fullName evidence="4">Septum formation-related domain-containing protein</fullName>
    </recommendedName>
</protein>
<keyword evidence="1" id="KW-0732">Signal</keyword>
<sequence length="305" mass="30705">MKQSRANRATRGRRASLLATLAMTAVAGGVQAAGAAPAGATVAGVTRHVGPLVPSDGRPQTEAQAECPAGKKVIGGGARVTGPAKASIRLTRLVPVSEPGGPDRFEAAAEEPPGGATGVHSLEAYAMCAPANTVPGHTIRALSSAWEAKPIHEAVAGCQDPNDEVLGAGAAIDDNGAGTVHPGLQMARVGAPALDIARARAALVPGSSLGSWRVLAYAICVDRTALDARASSDVQPLRLVHQPCPSERPTLLSVGGATGADADGFPSFLNDLFPEQVPGQSGYRTLLRVAGPLPADGVAVRAICA</sequence>
<proteinExistence type="predicted"/>
<gene>
    <name evidence="2" type="ORF">DPM19_02955</name>
</gene>
<evidence type="ECO:0000313" key="3">
    <source>
        <dbReference type="Proteomes" id="UP000251891"/>
    </source>
</evidence>
<evidence type="ECO:0000313" key="2">
    <source>
        <dbReference type="EMBL" id="RAY17132.1"/>
    </source>
</evidence>
<dbReference type="OrthoDB" id="3544312at2"/>
<accession>A0A365HDM5</accession>
<name>A0A365HDM5_9ACTN</name>
<evidence type="ECO:0008006" key="4">
    <source>
        <dbReference type="Google" id="ProtNLM"/>
    </source>
</evidence>
<feature type="signal peptide" evidence="1">
    <location>
        <begin position="1"/>
        <end position="32"/>
    </location>
</feature>
<dbReference type="EMBL" id="QLYX01000001">
    <property type="protein sequence ID" value="RAY17132.1"/>
    <property type="molecule type" value="Genomic_DNA"/>
</dbReference>
<evidence type="ECO:0000256" key="1">
    <source>
        <dbReference type="SAM" id="SignalP"/>
    </source>
</evidence>
<reference evidence="2 3" key="1">
    <citation type="submission" date="2018-06" db="EMBL/GenBank/DDBJ databases">
        <title>Actinomadura craniellae sp. nov. isolated from marine sponge Craniella sp.</title>
        <authorList>
            <person name="Li L."/>
            <person name="Xu Q.H."/>
            <person name="Lin H.W."/>
            <person name="Lu Y.H."/>
        </authorList>
    </citation>
    <scope>NUCLEOTIDE SEQUENCE [LARGE SCALE GENOMIC DNA]</scope>
    <source>
        <strain evidence="2 3">LHW63021</strain>
    </source>
</reference>
<keyword evidence="3" id="KW-1185">Reference proteome</keyword>
<feature type="chain" id="PRO_5016652249" description="Septum formation-related domain-containing protein" evidence="1">
    <location>
        <begin position="33"/>
        <end position="305"/>
    </location>
</feature>